<dbReference type="EMBL" id="CP009933">
    <property type="protein sequence ID" value="AKA71954.1"/>
    <property type="molecule type" value="Genomic_DNA"/>
</dbReference>
<dbReference type="KEGG" id="csq:CSCA_4829"/>
<proteinExistence type="predicted"/>
<dbReference type="RefSeq" id="WP_029159888.1">
    <property type="nucleotide sequence ID" value="NZ_CP009933.1"/>
</dbReference>
<dbReference type="STRING" id="1548.CSCA_4829"/>
<dbReference type="HOGENOM" id="CLU_1632514_0_0_9"/>
<organism evidence="1 2">
    <name type="scientific">Clostridium scatologenes</name>
    <dbReference type="NCBI Taxonomy" id="1548"/>
    <lineage>
        <taxon>Bacteria</taxon>
        <taxon>Bacillati</taxon>
        <taxon>Bacillota</taxon>
        <taxon>Clostridia</taxon>
        <taxon>Eubacteriales</taxon>
        <taxon>Clostridiaceae</taxon>
        <taxon>Clostridium</taxon>
    </lineage>
</organism>
<evidence type="ECO:0000313" key="2">
    <source>
        <dbReference type="Proteomes" id="UP000033115"/>
    </source>
</evidence>
<evidence type="ECO:0008006" key="3">
    <source>
        <dbReference type="Google" id="ProtNLM"/>
    </source>
</evidence>
<accession>A0A0E3JRV2</accession>
<keyword evidence="2" id="KW-1185">Reference proteome</keyword>
<sequence length="162" mass="19145">MSRKQKYEGINRKKQIVYAVWVNKGDLSYVYVGSGYYERLIGNGSKLRRNKHDNKELQAAYNKAGEYKIEIIYHDLDSRAIARDIEDEYKEYYAKLDGVIVCNHNQPYVEPPYKRKLCEDDVLIIRDLIKQGKSNKEICEIYNISSSMVSRIKTGKRWEMYI</sequence>
<dbReference type="AlphaFoldDB" id="A0A0E3JRV2"/>
<name>A0A0E3JRV2_CLOSL</name>
<reference evidence="1 2" key="1">
    <citation type="journal article" date="2015" name="J. Biotechnol.">
        <title>Complete genome sequence of a malodorant-producing acetogen, Clostridium scatologenes ATCC 25775(T).</title>
        <authorList>
            <person name="Zhu Z."/>
            <person name="Guo T."/>
            <person name="Zheng H."/>
            <person name="Song T."/>
            <person name="Ouyang P."/>
            <person name="Xie J."/>
        </authorList>
    </citation>
    <scope>NUCLEOTIDE SEQUENCE [LARGE SCALE GENOMIC DNA]</scope>
    <source>
        <strain evidence="1 2">ATCC 25775</strain>
    </source>
</reference>
<evidence type="ECO:0000313" key="1">
    <source>
        <dbReference type="EMBL" id="AKA71954.1"/>
    </source>
</evidence>
<gene>
    <name evidence="1" type="ORF">CSCA_4829</name>
</gene>
<dbReference type="Proteomes" id="UP000033115">
    <property type="component" value="Chromosome"/>
</dbReference>
<protein>
    <recommendedName>
        <fullName evidence="3">GIY-YIG domain-containing protein</fullName>
    </recommendedName>
</protein>